<feature type="region of interest" description="Disordered" evidence="1">
    <location>
        <begin position="62"/>
        <end position="85"/>
    </location>
</feature>
<organism evidence="2 3">
    <name type="scientific">Nostoc commune NIES-4072</name>
    <dbReference type="NCBI Taxonomy" id="2005467"/>
    <lineage>
        <taxon>Bacteria</taxon>
        <taxon>Bacillati</taxon>
        <taxon>Cyanobacteriota</taxon>
        <taxon>Cyanophyceae</taxon>
        <taxon>Nostocales</taxon>
        <taxon>Nostocaceae</taxon>
        <taxon>Nostoc</taxon>
    </lineage>
</organism>
<keyword evidence="3" id="KW-1185">Reference proteome</keyword>
<comment type="caution">
    <text evidence="2">The sequence shown here is derived from an EMBL/GenBank/DDBJ whole genome shotgun (WGS) entry which is preliminary data.</text>
</comment>
<dbReference type="Proteomes" id="UP000245124">
    <property type="component" value="Unassembled WGS sequence"/>
</dbReference>
<name>A0A2R5FMN0_NOSCO</name>
<gene>
    <name evidence="2" type="ORF">NIES4072_36890</name>
</gene>
<reference evidence="2 3" key="1">
    <citation type="submission" date="2017-06" db="EMBL/GenBank/DDBJ databases">
        <title>Genome sequencing of cyanobaciteial culture collection at National Institute for Environmental Studies (NIES).</title>
        <authorList>
            <person name="Hirose Y."/>
            <person name="Shimura Y."/>
            <person name="Fujisawa T."/>
            <person name="Nakamura Y."/>
            <person name="Kawachi M."/>
        </authorList>
    </citation>
    <scope>NUCLEOTIDE SEQUENCE [LARGE SCALE GENOMIC DNA]</scope>
    <source>
        <strain evidence="2 3">NIES-4072</strain>
    </source>
</reference>
<dbReference type="EMBL" id="BDUD01000001">
    <property type="protein sequence ID" value="GBG20020.1"/>
    <property type="molecule type" value="Genomic_DNA"/>
</dbReference>
<accession>A0A2R5FMN0</accession>
<evidence type="ECO:0000256" key="1">
    <source>
        <dbReference type="SAM" id="MobiDB-lite"/>
    </source>
</evidence>
<sequence length="85" mass="9370">MSLPIATLVSGIDSLEVLRQNLAIARGFQPMQAKEMQPSSLMPMKAESNMAFHLKAKCQHEMREMSGQRDKGTSKPNAPCPISKI</sequence>
<protein>
    <submittedName>
        <fullName evidence="2">Putative oxidoreductase</fullName>
    </submittedName>
</protein>
<evidence type="ECO:0000313" key="3">
    <source>
        <dbReference type="Proteomes" id="UP000245124"/>
    </source>
</evidence>
<evidence type="ECO:0000313" key="2">
    <source>
        <dbReference type="EMBL" id="GBG20020.1"/>
    </source>
</evidence>
<feature type="compositionally biased region" description="Basic and acidic residues" evidence="1">
    <location>
        <begin position="62"/>
        <end position="73"/>
    </location>
</feature>
<dbReference type="AlphaFoldDB" id="A0A2R5FMN0"/>
<proteinExistence type="predicted"/>
<dbReference type="RefSeq" id="WP_219930049.1">
    <property type="nucleotide sequence ID" value="NZ_BDUD01000001.1"/>
</dbReference>